<sequence>MRKLTFLFLLTVVFASCQKKTYPPLGFYQPERFESRKTLIDKENQGVIEQSETARTMEEPASLTASVKEEMGDLEAKPEAAAIPAEAVKAAPMPTKQVTKMSLKQRVVAKQMEKKIAKASASPEKLQQAKEQPNTLALLALIFGGLGLLLLLFSGGALALLLGIAGLVLGLITLGQVNKGQAPASSKTMALLGTIFGGVVALLGLIAIASNI</sequence>
<feature type="transmembrane region" description="Helical" evidence="1">
    <location>
        <begin position="135"/>
        <end position="153"/>
    </location>
</feature>
<reference evidence="2 3" key="1">
    <citation type="submission" date="2020-08" db="EMBL/GenBank/DDBJ databases">
        <title>Genomic Encyclopedia of Type Strains, Phase IV (KMG-IV): sequencing the most valuable type-strain genomes for metagenomic binning, comparative biology and taxonomic classification.</title>
        <authorList>
            <person name="Goeker M."/>
        </authorList>
    </citation>
    <scope>NUCLEOTIDE SEQUENCE [LARGE SCALE GENOMIC DNA]</scope>
    <source>
        <strain evidence="2 3">DSM 105074</strain>
    </source>
</reference>
<dbReference type="RefSeq" id="WP_184174692.1">
    <property type="nucleotide sequence ID" value="NZ_JACHGF010000004.1"/>
</dbReference>
<keyword evidence="3" id="KW-1185">Reference proteome</keyword>
<comment type="caution">
    <text evidence="2">The sequence shown here is derived from an EMBL/GenBank/DDBJ whole genome shotgun (WGS) entry which is preliminary data.</text>
</comment>
<proteinExistence type="predicted"/>
<dbReference type="PROSITE" id="PS51257">
    <property type="entry name" value="PROKAR_LIPOPROTEIN"/>
    <property type="match status" value="1"/>
</dbReference>
<keyword evidence="1" id="KW-1133">Transmembrane helix</keyword>
<feature type="transmembrane region" description="Helical" evidence="1">
    <location>
        <begin position="189"/>
        <end position="209"/>
    </location>
</feature>
<dbReference type="Proteomes" id="UP000557307">
    <property type="component" value="Unassembled WGS sequence"/>
</dbReference>
<accession>A0A840TYL0</accession>
<protein>
    <recommendedName>
        <fullName evidence="4">DUF4190 domain-containing protein</fullName>
    </recommendedName>
</protein>
<name>A0A840TYL0_9BACT</name>
<dbReference type="EMBL" id="JACHGF010000004">
    <property type="protein sequence ID" value="MBB5284729.1"/>
    <property type="molecule type" value="Genomic_DNA"/>
</dbReference>
<evidence type="ECO:0000313" key="2">
    <source>
        <dbReference type="EMBL" id="MBB5284729.1"/>
    </source>
</evidence>
<keyword evidence="1" id="KW-0812">Transmembrane</keyword>
<evidence type="ECO:0000256" key="1">
    <source>
        <dbReference type="SAM" id="Phobius"/>
    </source>
</evidence>
<keyword evidence="1" id="KW-0472">Membrane</keyword>
<feature type="transmembrane region" description="Helical" evidence="1">
    <location>
        <begin position="158"/>
        <end position="177"/>
    </location>
</feature>
<evidence type="ECO:0008006" key="4">
    <source>
        <dbReference type="Google" id="ProtNLM"/>
    </source>
</evidence>
<dbReference type="AlphaFoldDB" id="A0A840TYL0"/>
<gene>
    <name evidence="2" type="ORF">HNQ92_002877</name>
</gene>
<evidence type="ECO:0000313" key="3">
    <source>
        <dbReference type="Proteomes" id="UP000557307"/>
    </source>
</evidence>
<organism evidence="2 3">
    <name type="scientific">Rhabdobacter roseus</name>
    <dbReference type="NCBI Taxonomy" id="1655419"/>
    <lineage>
        <taxon>Bacteria</taxon>
        <taxon>Pseudomonadati</taxon>
        <taxon>Bacteroidota</taxon>
        <taxon>Cytophagia</taxon>
        <taxon>Cytophagales</taxon>
        <taxon>Cytophagaceae</taxon>
        <taxon>Rhabdobacter</taxon>
    </lineage>
</organism>